<comment type="caution">
    <text evidence="1">The sequence shown here is derived from an EMBL/GenBank/DDBJ whole genome shotgun (WGS) entry which is preliminary data.</text>
</comment>
<dbReference type="SUPFAM" id="SSF55961">
    <property type="entry name" value="Bet v1-like"/>
    <property type="match status" value="1"/>
</dbReference>
<organism evidence="1 2">
    <name type="scientific">Riccia fluitans</name>
    <dbReference type="NCBI Taxonomy" id="41844"/>
    <lineage>
        <taxon>Eukaryota</taxon>
        <taxon>Viridiplantae</taxon>
        <taxon>Streptophyta</taxon>
        <taxon>Embryophyta</taxon>
        <taxon>Marchantiophyta</taxon>
        <taxon>Marchantiopsida</taxon>
        <taxon>Marchantiidae</taxon>
        <taxon>Marchantiales</taxon>
        <taxon>Ricciaceae</taxon>
        <taxon>Riccia</taxon>
    </lineage>
</organism>
<keyword evidence="2" id="KW-1185">Reference proteome</keyword>
<accession>A0ABD1XGI2</accession>
<dbReference type="Proteomes" id="UP001605036">
    <property type="component" value="Unassembled WGS sequence"/>
</dbReference>
<evidence type="ECO:0000313" key="2">
    <source>
        <dbReference type="Proteomes" id="UP001605036"/>
    </source>
</evidence>
<gene>
    <name evidence="1" type="ORF">R1flu_026458</name>
</gene>
<dbReference type="InterPro" id="IPR019587">
    <property type="entry name" value="Polyketide_cyclase/dehydratase"/>
</dbReference>
<dbReference type="AlphaFoldDB" id="A0ABD1XGI2"/>
<evidence type="ECO:0000313" key="1">
    <source>
        <dbReference type="EMBL" id="KAL2607885.1"/>
    </source>
</evidence>
<dbReference type="InterPro" id="IPR023393">
    <property type="entry name" value="START-like_dom_sf"/>
</dbReference>
<dbReference type="EMBL" id="JBHFFA010000008">
    <property type="protein sequence ID" value="KAL2607885.1"/>
    <property type="molecule type" value="Genomic_DNA"/>
</dbReference>
<name>A0ABD1XGI2_9MARC</name>
<sequence>MTRRNNGDTAPEDVEAIGEARQAWQAAVRIFTDVPTDDVWKVAKDYCNLDWCSMVTGCVLLEGEGNAVGTVRRTTRGSQMRNSWRTDYDGRNFTQLKGQQLPRGGSTEEENVIFMRSVLDVHNVCCVFTV</sequence>
<protein>
    <submittedName>
        <fullName evidence="1">Uncharacterized protein</fullName>
    </submittedName>
</protein>
<proteinExistence type="predicted"/>
<dbReference type="Gene3D" id="3.30.530.20">
    <property type="match status" value="1"/>
</dbReference>
<dbReference type="Pfam" id="PF10604">
    <property type="entry name" value="Polyketide_cyc2"/>
    <property type="match status" value="1"/>
</dbReference>
<reference evidence="1 2" key="1">
    <citation type="submission" date="2024-09" db="EMBL/GenBank/DDBJ databases">
        <title>Chromosome-scale assembly of Riccia fluitans.</title>
        <authorList>
            <person name="Paukszto L."/>
            <person name="Sawicki J."/>
            <person name="Karawczyk K."/>
            <person name="Piernik-Szablinska J."/>
            <person name="Szczecinska M."/>
            <person name="Mazdziarz M."/>
        </authorList>
    </citation>
    <scope>NUCLEOTIDE SEQUENCE [LARGE SCALE GENOMIC DNA]</scope>
    <source>
        <strain evidence="1">Rf_01</strain>
        <tissue evidence="1">Aerial parts of the thallus</tissue>
    </source>
</reference>